<name>J8DVV3_BACCE</name>
<evidence type="ECO:0000313" key="2">
    <source>
        <dbReference type="EMBL" id="EJQ80335.1"/>
    </source>
</evidence>
<feature type="domain" description="YhfM-like" evidence="1">
    <location>
        <begin position="31"/>
        <end position="135"/>
    </location>
</feature>
<organism evidence="2 3">
    <name type="scientific">Bacillus cereus HuA4-10</name>
    <dbReference type="NCBI Taxonomy" id="1053206"/>
    <lineage>
        <taxon>Bacteria</taxon>
        <taxon>Bacillati</taxon>
        <taxon>Bacillota</taxon>
        <taxon>Bacilli</taxon>
        <taxon>Bacillales</taxon>
        <taxon>Bacillaceae</taxon>
        <taxon>Bacillus</taxon>
        <taxon>Bacillus cereus group</taxon>
    </lineage>
</organism>
<dbReference type="Proteomes" id="UP000006977">
    <property type="component" value="Unassembled WGS sequence"/>
</dbReference>
<dbReference type="PROSITE" id="PS51257">
    <property type="entry name" value="PROKAR_LIPOPROTEIN"/>
    <property type="match status" value="1"/>
</dbReference>
<dbReference type="Pfam" id="PF26353">
    <property type="entry name" value="YhfM"/>
    <property type="match status" value="1"/>
</dbReference>
<evidence type="ECO:0000313" key="3">
    <source>
        <dbReference type="Proteomes" id="UP000006977"/>
    </source>
</evidence>
<dbReference type="RefSeq" id="WP_002146773.1">
    <property type="nucleotide sequence ID" value="NZ_JH792148.1"/>
</dbReference>
<protein>
    <recommendedName>
        <fullName evidence="1">YhfM-like domain-containing protein</fullName>
    </recommendedName>
</protein>
<accession>J8DVV3</accession>
<gene>
    <name evidence="2" type="ORF">IGC_02347</name>
</gene>
<sequence>MRIRNLYLVCIAICLFIVTGCLNKIGNEEQVIKVQKRVGDDKKYEDLKVVTDNNQVLQVKKILNDTHFKNEKAEMSRLPDYRFSFQFKNPKIEAKAVLYQMWISPNKDKVEVMMGDNQYAQLTIENAATLFEIITGETLSE</sequence>
<dbReference type="AlphaFoldDB" id="J8DVV3"/>
<proteinExistence type="predicted"/>
<comment type="caution">
    <text evidence="2">The sequence shown here is derived from an EMBL/GenBank/DDBJ whole genome shotgun (WGS) entry which is preliminary data.</text>
</comment>
<dbReference type="InterPro" id="IPR058780">
    <property type="entry name" value="YhfM-like_dom"/>
</dbReference>
<dbReference type="PATRIC" id="fig|1053206.3.peg.2390"/>
<reference evidence="2 3" key="1">
    <citation type="submission" date="2012-04" db="EMBL/GenBank/DDBJ databases">
        <title>The Genome Sequence of Bacillus cereus HuA4-10.</title>
        <authorList>
            <consortium name="The Broad Institute Genome Sequencing Platform"/>
            <consortium name="The Broad Institute Genome Sequencing Center for Infectious Disease"/>
            <person name="Feldgarden M."/>
            <person name="Van der Auwera G.A."/>
            <person name="Mahillon J."/>
            <person name="Duprez V."/>
            <person name="Timmery S."/>
            <person name="Mattelet C."/>
            <person name="Dierick K."/>
            <person name="Sun M."/>
            <person name="Yu Z."/>
            <person name="Zhu L."/>
            <person name="Hu X."/>
            <person name="Shank E.B."/>
            <person name="Swiecicka I."/>
            <person name="Hansen B.M."/>
            <person name="Andrup L."/>
            <person name="Young S.K."/>
            <person name="Zeng Q."/>
            <person name="Gargeya S."/>
            <person name="Fitzgerald M."/>
            <person name="Haas B."/>
            <person name="Abouelleil A."/>
            <person name="Alvarado L."/>
            <person name="Arachchi H.M."/>
            <person name="Berlin A."/>
            <person name="Chapman S.B."/>
            <person name="Goldberg J."/>
            <person name="Griggs A."/>
            <person name="Gujja S."/>
            <person name="Hansen M."/>
            <person name="Howarth C."/>
            <person name="Imamovic A."/>
            <person name="Larimer J."/>
            <person name="McCowen C."/>
            <person name="Montmayeur A."/>
            <person name="Murphy C."/>
            <person name="Neiman D."/>
            <person name="Pearson M."/>
            <person name="Priest M."/>
            <person name="Roberts A."/>
            <person name="Saif S."/>
            <person name="Shea T."/>
            <person name="Sisk P."/>
            <person name="Sykes S."/>
            <person name="Wortman J."/>
            <person name="Nusbaum C."/>
            <person name="Birren B."/>
        </authorList>
    </citation>
    <scope>NUCLEOTIDE SEQUENCE [LARGE SCALE GENOMIC DNA]</scope>
    <source>
        <strain evidence="2 3">HuA4-10</strain>
    </source>
</reference>
<dbReference type="EMBL" id="AHEA01000019">
    <property type="protein sequence ID" value="EJQ80335.1"/>
    <property type="molecule type" value="Genomic_DNA"/>
</dbReference>
<evidence type="ECO:0000259" key="1">
    <source>
        <dbReference type="Pfam" id="PF26353"/>
    </source>
</evidence>
<dbReference type="HOGENOM" id="CLU_153683_0_0_9"/>